<dbReference type="NCBIfam" id="NF003483">
    <property type="entry name" value="PRK05159.1"/>
    <property type="match status" value="1"/>
</dbReference>
<dbReference type="HAMAP" id="MF_02075">
    <property type="entry name" value="Asp_tRNA_synth_type2"/>
    <property type="match status" value="1"/>
</dbReference>
<keyword evidence="8" id="KW-0648">Protein biosynthesis</keyword>
<evidence type="ECO:0000256" key="2">
    <source>
        <dbReference type="ARBA" id="ARBA00005312"/>
    </source>
</evidence>
<dbReference type="FunFam" id="2.40.50.140:FF:000132">
    <property type="entry name" value="Aspartyl-tRNA synthetase, cytoplasmic"/>
    <property type="match status" value="1"/>
</dbReference>
<dbReference type="InterPro" id="IPR012340">
    <property type="entry name" value="NA-bd_OB-fold"/>
</dbReference>
<dbReference type="PANTHER" id="PTHR43450">
    <property type="entry name" value="ASPARTYL-TRNA SYNTHETASE"/>
    <property type="match status" value="1"/>
</dbReference>
<keyword evidence="14" id="KW-1185">Reference proteome</keyword>
<dbReference type="Gene3D" id="2.40.50.140">
    <property type="entry name" value="Nucleic acid-binding proteins"/>
    <property type="match status" value="1"/>
</dbReference>
<keyword evidence="4" id="KW-0963">Cytoplasm</keyword>
<dbReference type="AlphaFoldDB" id="A0A058ZET6"/>
<dbReference type="GO" id="GO:0005524">
    <property type="term" value="F:ATP binding"/>
    <property type="evidence" value="ECO:0007669"/>
    <property type="project" value="UniProtKB-KW"/>
</dbReference>
<evidence type="ECO:0000256" key="1">
    <source>
        <dbReference type="ARBA" id="ARBA00004496"/>
    </source>
</evidence>
<protein>
    <recommendedName>
        <fullName evidence="3">aspartate--tRNA ligase</fullName>
        <ecNumber evidence="3">6.1.1.12</ecNumber>
    </recommendedName>
    <alternativeName>
        <fullName evidence="10">Aspartyl-tRNA synthetase</fullName>
    </alternativeName>
</protein>
<comment type="subcellular location">
    <subcellularLocation>
        <location evidence="1">Cytoplasm</location>
    </subcellularLocation>
</comment>
<evidence type="ECO:0000256" key="5">
    <source>
        <dbReference type="ARBA" id="ARBA00022598"/>
    </source>
</evidence>
<dbReference type="SUPFAM" id="SSF50249">
    <property type="entry name" value="Nucleic acid-binding proteins"/>
    <property type="match status" value="1"/>
</dbReference>
<dbReference type="FunFam" id="3.30.930.10:FF:000013">
    <property type="entry name" value="Aspartate--tRNA ligase, cytoplasmic"/>
    <property type="match status" value="1"/>
</dbReference>
<evidence type="ECO:0000256" key="4">
    <source>
        <dbReference type="ARBA" id="ARBA00022490"/>
    </source>
</evidence>
<dbReference type="EC" id="6.1.1.12" evidence="3"/>
<dbReference type="GO" id="GO:0006422">
    <property type="term" value="P:aspartyl-tRNA aminoacylation"/>
    <property type="evidence" value="ECO:0007669"/>
    <property type="project" value="InterPro"/>
</dbReference>
<sequence length="509" mass="56792">MCVQPLAPSLCPHPACHGWLTLCLYATQDASPDAYGDLPMNQSQAKTDAKWTRLSTLTAADAGSTVLIRGRVHVSRGTGKLAFITLRQQSHTVQVVAAADDKTISRHMVRFIGNIPKESVVDVTATVTAAPTPIDSCSKKDIELQVQKVFVVSRNNHRMPFELADALRTEAELAGDSGLVGVSLDTRLNNRVIDLRTMTNQSIFRLQAAVGKIFRDFLQNQDFVEIHSPKMIAGASEGGANVFKMNYFKSEACLAQSPQLYKQMAISADFDRVFEIGPVFRAEDSNTHRHLTEFVGLDLEMAFNEHYHEVLDLFDNLFVTLFKTLSTEYAEDIATVFNQYPAEPFQFLEPSLRLTFPEAIAMLREAGYEVGDFDDLSTETERALGRLVKEKYKTDFFMLDKFPQAVRPFYTMPDPNNPGYSNSYDFFMRGEEIMSGAQRVHDADFLAERATACGIPLDSIQAYIDSFKFGSFPHAGGGVGLERVVMLYLALGNIRKSSLFPRDPKRITP</sequence>
<feature type="domain" description="Aminoacyl-transfer RNA synthetases class-II family profile" evidence="12">
    <location>
        <begin position="204"/>
        <end position="501"/>
    </location>
</feature>
<dbReference type="GO" id="GO:0004815">
    <property type="term" value="F:aspartate-tRNA ligase activity"/>
    <property type="evidence" value="ECO:0007669"/>
    <property type="project" value="UniProtKB-EC"/>
</dbReference>
<dbReference type="eggNOG" id="KOG0556">
    <property type="taxonomic scope" value="Eukaryota"/>
</dbReference>
<evidence type="ECO:0000256" key="6">
    <source>
        <dbReference type="ARBA" id="ARBA00022741"/>
    </source>
</evidence>
<evidence type="ECO:0000256" key="9">
    <source>
        <dbReference type="ARBA" id="ARBA00023146"/>
    </source>
</evidence>
<reference evidence="13" key="1">
    <citation type="submission" date="2013-04" db="EMBL/GenBank/DDBJ databases">
        <title>The Genome Sequence of Fonticula alba ATCC 38817.</title>
        <authorList>
            <consortium name="The Broad Institute Genomics Platform"/>
            <person name="Russ C."/>
            <person name="Cuomo C."/>
            <person name="Burger G."/>
            <person name="Gray M.W."/>
            <person name="Holland P.W.H."/>
            <person name="King N."/>
            <person name="Lang F.B.F."/>
            <person name="Roger A.J."/>
            <person name="Ruiz-Trillo I."/>
            <person name="Brown M."/>
            <person name="Walker B."/>
            <person name="Young S."/>
            <person name="Zeng Q."/>
            <person name="Gargeya S."/>
            <person name="Fitzgerald M."/>
            <person name="Haas B."/>
            <person name="Abouelleil A."/>
            <person name="Allen A.W."/>
            <person name="Alvarado L."/>
            <person name="Arachchi H.M."/>
            <person name="Berlin A.M."/>
            <person name="Chapman S.B."/>
            <person name="Gainer-Dewar J."/>
            <person name="Goldberg J."/>
            <person name="Griggs A."/>
            <person name="Gujja S."/>
            <person name="Hansen M."/>
            <person name="Howarth C."/>
            <person name="Imamovic A."/>
            <person name="Ireland A."/>
            <person name="Larimer J."/>
            <person name="McCowan C."/>
            <person name="Murphy C."/>
            <person name="Pearson M."/>
            <person name="Poon T.W."/>
            <person name="Priest M."/>
            <person name="Roberts A."/>
            <person name="Saif S."/>
            <person name="Shea T."/>
            <person name="Sisk P."/>
            <person name="Sykes S."/>
            <person name="Wortman J."/>
            <person name="Nusbaum C."/>
            <person name="Birren B."/>
        </authorList>
    </citation>
    <scope>NUCLEOTIDE SEQUENCE [LARGE SCALE GENOMIC DNA]</scope>
    <source>
        <strain evidence="13">ATCC 38817</strain>
    </source>
</reference>
<dbReference type="PRINTS" id="PR01042">
    <property type="entry name" value="TRNASYNTHASP"/>
</dbReference>
<dbReference type="Gene3D" id="3.30.930.10">
    <property type="entry name" value="Bira Bifunctional Protein, Domain 2"/>
    <property type="match status" value="1"/>
</dbReference>
<evidence type="ECO:0000256" key="3">
    <source>
        <dbReference type="ARBA" id="ARBA00012841"/>
    </source>
</evidence>
<keyword evidence="9 13" id="KW-0030">Aminoacyl-tRNA synthetase</keyword>
<dbReference type="InterPro" id="IPR004523">
    <property type="entry name" value="Asp-tRNA_synthase_2"/>
</dbReference>
<dbReference type="NCBIfam" id="TIGR00458">
    <property type="entry name" value="aspS_nondisc"/>
    <property type="match status" value="1"/>
</dbReference>
<evidence type="ECO:0000259" key="12">
    <source>
        <dbReference type="PROSITE" id="PS50862"/>
    </source>
</evidence>
<dbReference type="EMBL" id="KB932201">
    <property type="protein sequence ID" value="KCV72889.1"/>
    <property type="molecule type" value="Genomic_DNA"/>
</dbReference>
<dbReference type="PROSITE" id="PS50862">
    <property type="entry name" value="AA_TRNA_LIGASE_II"/>
    <property type="match status" value="1"/>
</dbReference>
<dbReference type="CDD" id="cd00776">
    <property type="entry name" value="AsxRS_core"/>
    <property type="match status" value="1"/>
</dbReference>
<keyword evidence="5" id="KW-0436">Ligase</keyword>
<dbReference type="InterPro" id="IPR045864">
    <property type="entry name" value="aa-tRNA-synth_II/BPL/LPL"/>
</dbReference>
<evidence type="ECO:0000256" key="8">
    <source>
        <dbReference type="ARBA" id="ARBA00022917"/>
    </source>
</evidence>
<dbReference type="PANTHER" id="PTHR43450:SF1">
    <property type="entry name" value="ASPARTATE--TRNA LIGASE, CYTOPLASMIC"/>
    <property type="match status" value="1"/>
</dbReference>
<dbReference type="CDD" id="cd04320">
    <property type="entry name" value="AspRS_cyto_N"/>
    <property type="match status" value="1"/>
</dbReference>
<dbReference type="GO" id="GO:0017101">
    <property type="term" value="C:aminoacyl-tRNA synthetase multienzyme complex"/>
    <property type="evidence" value="ECO:0007669"/>
    <property type="project" value="TreeGrafter"/>
</dbReference>
<name>A0A058ZET6_FONAL</name>
<dbReference type="GO" id="GO:0005829">
    <property type="term" value="C:cytosol"/>
    <property type="evidence" value="ECO:0007669"/>
    <property type="project" value="TreeGrafter"/>
</dbReference>
<accession>A0A058ZET6</accession>
<dbReference type="SUPFAM" id="SSF55681">
    <property type="entry name" value="Class II aaRS and biotin synthetases"/>
    <property type="match status" value="1"/>
</dbReference>
<keyword evidence="7" id="KW-0067">ATP-binding</keyword>
<dbReference type="STRING" id="691883.A0A058ZET6"/>
<evidence type="ECO:0000256" key="7">
    <source>
        <dbReference type="ARBA" id="ARBA00022840"/>
    </source>
</evidence>
<dbReference type="InterPro" id="IPR004365">
    <property type="entry name" value="NA-bd_OB_tRNA"/>
</dbReference>
<dbReference type="Pfam" id="PF00152">
    <property type="entry name" value="tRNA-synt_2"/>
    <property type="match status" value="1"/>
</dbReference>
<dbReference type="RefSeq" id="XP_009492590.1">
    <property type="nucleotide sequence ID" value="XM_009494315.1"/>
</dbReference>
<comment type="catalytic activity">
    <reaction evidence="11">
        <text>tRNA(Asp) + L-aspartate + ATP = L-aspartyl-tRNA(Asp) + AMP + diphosphate</text>
        <dbReference type="Rhea" id="RHEA:19649"/>
        <dbReference type="Rhea" id="RHEA-COMP:9660"/>
        <dbReference type="Rhea" id="RHEA-COMP:9678"/>
        <dbReference type="ChEBI" id="CHEBI:29991"/>
        <dbReference type="ChEBI" id="CHEBI:30616"/>
        <dbReference type="ChEBI" id="CHEBI:33019"/>
        <dbReference type="ChEBI" id="CHEBI:78442"/>
        <dbReference type="ChEBI" id="CHEBI:78516"/>
        <dbReference type="ChEBI" id="CHEBI:456215"/>
        <dbReference type="EC" id="6.1.1.12"/>
    </reaction>
</comment>
<organism evidence="13">
    <name type="scientific">Fonticula alba</name>
    <name type="common">Slime mold</name>
    <dbReference type="NCBI Taxonomy" id="691883"/>
    <lineage>
        <taxon>Eukaryota</taxon>
        <taxon>Rotosphaerida</taxon>
        <taxon>Fonticulaceae</taxon>
        <taxon>Fonticula</taxon>
    </lineage>
</organism>
<keyword evidence="6" id="KW-0547">Nucleotide-binding</keyword>
<dbReference type="InterPro" id="IPR004364">
    <property type="entry name" value="Aa-tRNA-synt_II"/>
</dbReference>
<evidence type="ECO:0000256" key="11">
    <source>
        <dbReference type="ARBA" id="ARBA00047904"/>
    </source>
</evidence>
<evidence type="ECO:0000313" key="14">
    <source>
        <dbReference type="Proteomes" id="UP000030693"/>
    </source>
</evidence>
<evidence type="ECO:0000313" key="13">
    <source>
        <dbReference type="EMBL" id="KCV72889.1"/>
    </source>
</evidence>
<dbReference type="GO" id="GO:0003723">
    <property type="term" value="F:RNA binding"/>
    <property type="evidence" value="ECO:0007669"/>
    <property type="project" value="TreeGrafter"/>
</dbReference>
<proteinExistence type="inferred from homology"/>
<gene>
    <name evidence="13" type="ORF">H696_00460</name>
</gene>
<dbReference type="InterPro" id="IPR002312">
    <property type="entry name" value="Asp/Asn-tRNA-synth_IIb"/>
</dbReference>
<dbReference type="OMA" id="WVHEIRD"/>
<dbReference type="Pfam" id="PF01336">
    <property type="entry name" value="tRNA_anti-codon"/>
    <property type="match status" value="1"/>
</dbReference>
<dbReference type="OrthoDB" id="372395at2759"/>
<dbReference type="Proteomes" id="UP000030693">
    <property type="component" value="Unassembled WGS sequence"/>
</dbReference>
<dbReference type="InterPro" id="IPR006195">
    <property type="entry name" value="aa-tRNA-synth_II"/>
</dbReference>
<dbReference type="GeneID" id="20525185"/>
<evidence type="ECO:0000256" key="10">
    <source>
        <dbReference type="ARBA" id="ARBA00033155"/>
    </source>
</evidence>
<comment type="similarity">
    <text evidence="2">Belongs to the class-II aminoacyl-tRNA synthetase family. Type 2 subfamily.</text>
</comment>